<dbReference type="VEuPathDB" id="FungiDB:AAP_03202"/>
<keyword evidence="1" id="KW-0812">Transmembrane</keyword>
<accession>A0A162IDT0</accession>
<dbReference type="Proteomes" id="UP000242877">
    <property type="component" value="Unassembled WGS sequence"/>
</dbReference>
<dbReference type="AlphaFoldDB" id="A0A162IDT0"/>
<protein>
    <submittedName>
        <fullName evidence="2">Uncharacterized protein</fullName>
    </submittedName>
</protein>
<evidence type="ECO:0000256" key="1">
    <source>
        <dbReference type="SAM" id="Phobius"/>
    </source>
</evidence>
<proteinExistence type="predicted"/>
<evidence type="ECO:0000313" key="2">
    <source>
        <dbReference type="EMBL" id="KZZ91983.1"/>
    </source>
</evidence>
<organism evidence="2 3">
    <name type="scientific">Ascosphaera apis ARSEF 7405</name>
    <dbReference type="NCBI Taxonomy" id="392613"/>
    <lineage>
        <taxon>Eukaryota</taxon>
        <taxon>Fungi</taxon>
        <taxon>Dikarya</taxon>
        <taxon>Ascomycota</taxon>
        <taxon>Pezizomycotina</taxon>
        <taxon>Eurotiomycetes</taxon>
        <taxon>Eurotiomycetidae</taxon>
        <taxon>Onygenales</taxon>
        <taxon>Ascosphaeraceae</taxon>
        <taxon>Ascosphaera</taxon>
    </lineage>
</organism>
<reference evidence="2 3" key="1">
    <citation type="journal article" date="2016" name="Genome Biol. Evol.">
        <title>Divergent and convergent evolution of fungal pathogenicity.</title>
        <authorList>
            <person name="Shang Y."/>
            <person name="Xiao G."/>
            <person name="Zheng P."/>
            <person name="Cen K."/>
            <person name="Zhan S."/>
            <person name="Wang C."/>
        </authorList>
    </citation>
    <scope>NUCLEOTIDE SEQUENCE [LARGE SCALE GENOMIC DNA]</scope>
    <source>
        <strain evidence="2 3">ARSEF 7405</strain>
    </source>
</reference>
<dbReference type="EMBL" id="AZGZ01000012">
    <property type="protein sequence ID" value="KZZ91983.1"/>
    <property type="molecule type" value="Genomic_DNA"/>
</dbReference>
<gene>
    <name evidence="2" type="ORF">AAP_03202</name>
</gene>
<keyword evidence="1" id="KW-1133">Transmembrane helix</keyword>
<name>A0A162IDT0_9EURO</name>
<comment type="caution">
    <text evidence="2">The sequence shown here is derived from an EMBL/GenBank/DDBJ whole genome shotgun (WGS) entry which is preliminary data.</text>
</comment>
<evidence type="ECO:0000313" key="3">
    <source>
        <dbReference type="Proteomes" id="UP000242877"/>
    </source>
</evidence>
<feature type="transmembrane region" description="Helical" evidence="1">
    <location>
        <begin position="17"/>
        <end position="40"/>
    </location>
</feature>
<sequence>MIPNNVKLLLVKKDGSFFFNVALAVVVSILLFIAIISNFVDIQYPSPANYHDSIATKVHLARASTGQLFENKAIIRPFDIEPRRRLWKRLHEKMKDAEPKLEFSLKSLLPNGGIPELRFVARSADGYPLPQRLDLGDEELNELREKHSKFKNFVVDDSHELPYEAGSKGIVTTANPNSIPALLASLYMLQQYQRTPVS</sequence>
<keyword evidence="3" id="KW-1185">Reference proteome</keyword>
<keyword evidence="1" id="KW-0472">Membrane</keyword>